<dbReference type="Proteomes" id="UP000618591">
    <property type="component" value="Unassembled WGS sequence"/>
</dbReference>
<sequence length="191" mass="20599">MIPAGTQREADLETLLLGPVLPERDCGDCTICCTVLTVNTPDFAKPAGVPCVYLTTGGCSIHATRPHICRTWFCAWRRVASMPEEARPDRSGLLVSLTFVPEPQNCFEGVAITVRALDGRDTVASGMAATVLDSVCDQLVPVWFSDGSDKMLMHPEDAVARLVLSGEAAPDDLRDEVAAWREQYGVFASDG</sequence>
<dbReference type="EMBL" id="BMDW01000001">
    <property type="protein sequence ID" value="GGA35992.1"/>
    <property type="molecule type" value="Genomic_DNA"/>
</dbReference>
<evidence type="ECO:0000313" key="2">
    <source>
        <dbReference type="Proteomes" id="UP000618591"/>
    </source>
</evidence>
<comment type="caution">
    <text evidence="1">The sequence shown here is derived from an EMBL/GenBank/DDBJ whole genome shotgun (WGS) entry which is preliminary data.</text>
</comment>
<organism evidence="1 2">
    <name type="scientific">Sphingomonas psychrolutea</name>
    <dbReference type="NCBI Taxonomy" id="1259676"/>
    <lineage>
        <taxon>Bacteria</taxon>
        <taxon>Pseudomonadati</taxon>
        <taxon>Pseudomonadota</taxon>
        <taxon>Alphaproteobacteria</taxon>
        <taxon>Sphingomonadales</taxon>
        <taxon>Sphingomonadaceae</taxon>
        <taxon>Sphingomonas</taxon>
    </lineage>
</organism>
<accession>A0ABQ1G3K3</accession>
<protein>
    <recommendedName>
        <fullName evidence="3">YkgJ family cysteine cluster protein</fullName>
    </recommendedName>
</protein>
<name>A0ABQ1G3K3_9SPHN</name>
<dbReference type="PANTHER" id="PTHR36931">
    <property type="entry name" value="UPF0153 PROTEIN YEIW"/>
    <property type="match status" value="1"/>
</dbReference>
<dbReference type="InterPro" id="IPR052572">
    <property type="entry name" value="UPF0153_domain"/>
</dbReference>
<evidence type="ECO:0000313" key="1">
    <source>
        <dbReference type="EMBL" id="GGA35992.1"/>
    </source>
</evidence>
<dbReference type="PANTHER" id="PTHR36931:SF1">
    <property type="entry name" value="UPF0153 PROTEIN YEIW"/>
    <property type="match status" value="1"/>
</dbReference>
<proteinExistence type="predicted"/>
<evidence type="ECO:0008006" key="3">
    <source>
        <dbReference type="Google" id="ProtNLM"/>
    </source>
</evidence>
<gene>
    <name evidence="1" type="ORF">GCM10011395_02950</name>
</gene>
<reference evidence="2" key="1">
    <citation type="journal article" date="2019" name="Int. J. Syst. Evol. Microbiol.">
        <title>The Global Catalogue of Microorganisms (GCM) 10K type strain sequencing project: providing services to taxonomists for standard genome sequencing and annotation.</title>
        <authorList>
            <consortium name="The Broad Institute Genomics Platform"/>
            <consortium name="The Broad Institute Genome Sequencing Center for Infectious Disease"/>
            <person name="Wu L."/>
            <person name="Ma J."/>
        </authorList>
    </citation>
    <scope>NUCLEOTIDE SEQUENCE [LARGE SCALE GENOMIC DNA]</scope>
    <source>
        <strain evidence="2">CGMCC 1.10106</strain>
    </source>
</reference>
<keyword evidence="2" id="KW-1185">Reference proteome</keyword>